<feature type="transmembrane region" description="Helical" evidence="1">
    <location>
        <begin position="155"/>
        <end position="172"/>
    </location>
</feature>
<keyword evidence="3" id="KW-1185">Reference proteome</keyword>
<protein>
    <submittedName>
        <fullName evidence="2">Uncharacterized protein</fullName>
    </submittedName>
</protein>
<keyword evidence="1" id="KW-1133">Transmembrane helix</keyword>
<evidence type="ECO:0000256" key="1">
    <source>
        <dbReference type="SAM" id="Phobius"/>
    </source>
</evidence>
<evidence type="ECO:0000313" key="2">
    <source>
        <dbReference type="EMBL" id="SHK35553.1"/>
    </source>
</evidence>
<reference evidence="2 3" key="1">
    <citation type="submission" date="2016-11" db="EMBL/GenBank/DDBJ databases">
        <authorList>
            <person name="Jaros S."/>
            <person name="Januszkiewicz K."/>
            <person name="Wedrychowicz H."/>
        </authorList>
    </citation>
    <scope>NUCLEOTIDE SEQUENCE [LARGE SCALE GENOMIC DNA]</scope>
    <source>
        <strain evidence="2 3">CGMCC 4.5723</strain>
    </source>
</reference>
<dbReference type="OrthoDB" id="3804146at2"/>
<feature type="transmembrane region" description="Helical" evidence="1">
    <location>
        <begin position="341"/>
        <end position="360"/>
    </location>
</feature>
<feature type="transmembrane region" description="Helical" evidence="1">
    <location>
        <begin position="108"/>
        <end position="129"/>
    </location>
</feature>
<dbReference type="AlphaFoldDB" id="A0A1M6RSU8"/>
<proteinExistence type="predicted"/>
<name>A0A1M6RSU8_9ACTN</name>
<evidence type="ECO:0000313" key="3">
    <source>
        <dbReference type="Proteomes" id="UP000184452"/>
    </source>
</evidence>
<dbReference type="RefSeq" id="WP_073381786.1">
    <property type="nucleotide sequence ID" value="NZ_FQZK01000018.1"/>
</dbReference>
<feature type="transmembrane region" description="Helical" evidence="1">
    <location>
        <begin position="184"/>
        <end position="210"/>
    </location>
</feature>
<dbReference type="Proteomes" id="UP000184452">
    <property type="component" value="Unassembled WGS sequence"/>
</dbReference>
<organism evidence="2 3">
    <name type="scientific">Nocardiopsis flavescens</name>
    <dbReference type="NCBI Taxonomy" id="758803"/>
    <lineage>
        <taxon>Bacteria</taxon>
        <taxon>Bacillati</taxon>
        <taxon>Actinomycetota</taxon>
        <taxon>Actinomycetes</taxon>
        <taxon>Streptosporangiales</taxon>
        <taxon>Nocardiopsidaceae</taxon>
        <taxon>Nocardiopsis</taxon>
    </lineage>
</organism>
<feature type="transmembrane region" description="Helical" evidence="1">
    <location>
        <begin position="52"/>
        <end position="74"/>
    </location>
</feature>
<feature type="transmembrane region" description="Helical" evidence="1">
    <location>
        <begin position="260"/>
        <end position="279"/>
    </location>
</feature>
<keyword evidence="1" id="KW-0472">Membrane</keyword>
<dbReference type="EMBL" id="FQZK01000018">
    <property type="protein sequence ID" value="SHK35553.1"/>
    <property type="molecule type" value="Genomic_DNA"/>
</dbReference>
<sequence>MARSTTSAALLPVYALGLAARYWVPLLCVHTVGMLVHALLMRGLVRLADVEQTLSTAGLGLTLLVTLVTFVVMFQLLRPGLPTIDAELSSEVVRRDGKRGFAERERRVVDGVALAILPFLLFYAAWGLIREQYDLYSIALINSGGLEAFEAPLKVPWYGLPLIVAVSAWLLRKLTSHFYRKRHSAVLGVLTALFEGVWVFMFLFSLGLAITQAETWLTGRVFWVDIRTGVTGLVDGAGALVGLPDLHAQAQVWWAGVWKAFSTGFVGPLLWLTIAAVVYRAQVGDHDSVFEARRERDGFDRAVNRVAGAGRFFDRFVGGDLRDQVYPCLNALRFVLRVGPVFYLSYSLCFVLLEVAFTRLHRLVFVLGGPGPLHAQWWPWLQPIDFAVDSLHMLLRVCLLAAAFEIALRKAEEDSVGRRVRRTARHVSPHGSRHAR</sequence>
<gene>
    <name evidence="2" type="ORF">SAMN05421803_11855</name>
</gene>
<accession>A0A1M6RSU8</accession>
<keyword evidence="1" id="KW-0812">Transmembrane</keyword>
<dbReference type="STRING" id="758803.SAMN05421803_11855"/>